<reference evidence="3 5" key="1">
    <citation type="submission" date="2023-11" db="EMBL/GenBank/DDBJ databases">
        <title>Unpublished Manusciprt.</title>
        <authorList>
            <person name="Saticioglu I.B."/>
            <person name="Ay H."/>
            <person name="Ajmi N."/>
            <person name="Altun S."/>
            <person name="Duman M."/>
        </authorList>
    </citation>
    <scope>NUCLEOTIDE SEQUENCE</scope>
    <source>
        <strain evidence="2 5">Fl-33</strain>
        <strain evidence="3">Fl-77</strain>
    </source>
</reference>
<dbReference type="PROSITE" id="PS51257">
    <property type="entry name" value="PROKAR_LIPOPROTEIN"/>
    <property type="match status" value="1"/>
</dbReference>
<dbReference type="Proteomes" id="UP001270053">
    <property type="component" value="Unassembled WGS sequence"/>
</dbReference>
<feature type="transmembrane region" description="Helical" evidence="1">
    <location>
        <begin position="72"/>
        <end position="93"/>
    </location>
</feature>
<dbReference type="AlphaFoldDB" id="A0AAJ2SD73"/>
<gene>
    <name evidence="2" type="ORF">SGQ18_09580</name>
    <name evidence="3" type="ORF">SGQ44_07910</name>
</gene>
<proteinExistence type="predicted"/>
<keyword evidence="1" id="KW-0812">Transmembrane</keyword>
<keyword evidence="5" id="KW-1185">Reference proteome</keyword>
<protein>
    <submittedName>
        <fullName evidence="3">Uncharacterized protein</fullName>
    </submittedName>
</protein>
<feature type="transmembrane region" description="Helical" evidence="1">
    <location>
        <begin position="50"/>
        <end position="66"/>
    </location>
</feature>
<evidence type="ECO:0000313" key="3">
    <source>
        <dbReference type="EMBL" id="MDX6185677.1"/>
    </source>
</evidence>
<comment type="caution">
    <text evidence="3">The sequence shown here is derived from an EMBL/GenBank/DDBJ whole genome shotgun (WGS) entry which is preliminary data.</text>
</comment>
<evidence type="ECO:0000313" key="2">
    <source>
        <dbReference type="EMBL" id="MDX6182410.1"/>
    </source>
</evidence>
<dbReference type="RefSeq" id="WP_229974905.1">
    <property type="nucleotide sequence ID" value="NZ_CP087133.1"/>
</dbReference>
<name>A0AAJ2SD73_9FLAO</name>
<accession>A0AAJ2SD73</accession>
<evidence type="ECO:0000313" key="4">
    <source>
        <dbReference type="Proteomes" id="UP001270053"/>
    </source>
</evidence>
<keyword evidence="1" id="KW-1133">Transmembrane helix</keyword>
<dbReference type="EMBL" id="JAWXVH010000003">
    <property type="protein sequence ID" value="MDX6185677.1"/>
    <property type="molecule type" value="Genomic_DNA"/>
</dbReference>
<dbReference type="Proteomes" id="UP001278738">
    <property type="component" value="Unassembled WGS sequence"/>
</dbReference>
<sequence>METYKSYLEAYTRGLLGFNTLGILAQSCLGSIAAMTILMNGTRPVQMVELFFVIILSMGFNVMVLSQQSPKVIFNTLLISVSFNLLMTLINTLSL</sequence>
<dbReference type="EMBL" id="JAWXVG010000003">
    <property type="protein sequence ID" value="MDX6182410.1"/>
    <property type="molecule type" value="Genomic_DNA"/>
</dbReference>
<evidence type="ECO:0000313" key="5">
    <source>
        <dbReference type="Proteomes" id="UP001278738"/>
    </source>
</evidence>
<organism evidence="3 4">
    <name type="scientific">Flavobacterium flavipigmentatum</name>
    <dbReference type="NCBI Taxonomy" id="2893884"/>
    <lineage>
        <taxon>Bacteria</taxon>
        <taxon>Pseudomonadati</taxon>
        <taxon>Bacteroidota</taxon>
        <taxon>Flavobacteriia</taxon>
        <taxon>Flavobacteriales</taxon>
        <taxon>Flavobacteriaceae</taxon>
        <taxon>Flavobacterium</taxon>
    </lineage>
</organism>
<keyword evidence="1" id="KW-0472">Membrane</keyword>
<evidence type="ECO:0000256" key="1">
    <source>
        <dbReference type="SAM" id="Phobius"/>
    </source>
</evidence>
<feature type="transmembrane region" description="Helical" evidence="1">
    <location>
        <begin position="15"/>
        <end position="38"/>
    </location>
</feature>